<name>A0A396IYS8_MEDTR</name>
<protein>
    <submittedName>
        <fullName evidence="1">Uncharacterized protein</fullName>
    </submittedName>
</protein>
<accession>A0A396IYS8</accession>
<dbReference type="AlphaFoldDB" id="A0A396IYS8"/>
<sequence>MVLLNQVESAMKRVAFGGIKWSTKFITEFLTDMKQLKFFSEFSNSDKGNALLPT</sequence>
<evidence type="ECO:0000313" key="2">
    <source>
        <dbReference type="Proteomes" id="UP000265566"/>
    </source>
</evidence>
<dbReference type="EMBL" id="PSQE01000003">
    <property type="protein sequence ID" value="RHN70690.1"/>
    <property type="molecule type" value="Genomic_DNA"/>
</dbReference>
<dbReference type="Proteomes" id="UP000265566">
    <property type="component" value="Chromosome 3"/>
</dbReference>
<gene>
    <name evidence="1" type="ORF">MtrunA17_Chr3g0138271</name>
</gene>
<organism evidence="1 2">
    <name type="scientific">Medicago truncatula</name>
    <name type="common">Barrel medic</name>
    <name type="synonym">Medicago tribuloides</name>
    <dbReference type="NCBI Taxonomy" id="3880"/>
    <lineage>
        <taxon>Eukaryota</taxon>
        <taxon>Viridiplantae</taxon>
        <taxon>Streptophyta</taxon>
        <taxon>Embryophyta</taxon>
        <taxon>Tracheophyta</taxon>
        <taxon>Spermatophyta</taxon>
        <taxon>Magnoliopsida</taxon>
        <taxon>eudicotyledons</taxon>
        <taxon>Gunneridae</taxon>
        <taxon>Pentapetalae</taxon>
        <taxon>rosids</taxon>
        <taxon>fabids</taxon>
        <taxon>Fabales</taxon>
        <taxon>Fabaceae</taxon>
        <taxon>Papilionoideae</taxon>
        <taxon>50 kb inversion clade</taxon>
        <taxon>NPAAA clade</taxon>
        <taxon>Hologalegina</taxon>
        <taxon>IRL clade</taxon>
        <taxon>Trifolieae</taxon>
        <taxon>Medicago</taxon>
    </lineage>
</organism>
<reference evidence="2" key="1">
    <citation type="journal article" date="2018" name="Nat. Plants">
        <title>Whole-genome landscape of Medicago truncatula symbiotic genes.</title>
        <authorList>
            <person name="Pecrix Y."/>
            <person name="Staton S.E."/>
            <person name="Sallet E."/>
            <person name="Lelandais-Briere C."/>
            <person name="Moreau S."/>
            <person name="Carrere S."/>
            <person name="Blein T."/>
            <person name="Jardinaud M.F."/>
            <person name="Latrasse D."/>
            <person name="Zouine M."/>
            <person name="Zahm M."/>
            <person name="Kreplak J."/>
            <person name="Mayjonade B."/>
            <person name="Satge C."/>
            <person name="Perez M."/>
            <person name="Cauet S."/>
            <person name="Marande W."/>
            <person name="Chantry-Darmon C."/>
            <person name="Lopez-Roques C."/>
            <person name="Bouchez O."/>
            <person name="Berard A."/>
            <person name="Debelle F."/>
            <person name="Munos S."/>
            <person name="Bendahmane A."/>
            <person name="Berges H."/>
            <person name="Niebel A."/>
            <person name="Buitink J."/>
            <person name="Frugier F."/>
            <person name="Benhamed M."/>
            <person name="Crespi M."/>
            <person name="Gouzy J."/>
            <person name="Gamas P."/>
        </authorList>
    </citation>
    <scope>NUCLEOTIDE SEQUENCE [LARGE SCALE GENOMIC DNA]</scope>
    <source>
        <strain evidence="2">cv. Jemalong A17</strain>
    </source>
</reference>
<proteinExistence type="predicted"/>
<evidence type="ECO:0000313" key="1">
    <source>
        <dbReference type="EMBL" id="RHN70690.1"/>
    </source>
</evidence>
<dbReference type="Gramene" id="rna19301">
    <property type="protein sequence ID" value="RHN70690.1"/>
    <property type="gene ID" value="gene19301"/>
</dbReference>
<comment type="caution">
    <text evidence="1">The sequence shown here is derived from an EMBL/GenBank/DDBJ whole genome shotgun (WGS) entry which is preliminary data.</text>
</comment>